<keyword evidence="1" id="KW-0732">Signal</keyword>
<dbReference type="RefSeq" id="WP_088484412.1">
    <property type="nucleotide sequence ID" value="NZ_NISI01000006.1"/>
</dbReference>
<proteinExistence type="predicted"/>
<dbReference type="Pfam" id="PF07589">
    <property type="entry name" value="PEP-CTERM"/>
    <property type="match status" value="1"/>
</dbReference>
<accession>A0A254N6A1</accession>
<dbReference type="Proteomes" id="UP000197446">
    <property type="component" value="Unassembled WGS sequence"/>
</dbReference>
<dbReference type="NCBIfam" id="TIGR02595">
    <property type="entry name" value="PEP_CTERM"/>
    <property type="match status" value="1"/>
</dbReference>
<evidence type="ECO:0000313" key="4">
    <source>
        <dbReference type="Proteomes" id="UP000197446"/>
    </source>
</evidence>
<sequence length="190" mass="19620">MSILSKTFATTTLVGLMAAAHAVPIVSVQSSTAGVTNAAAAADGVVPANGTPWQTTSAWWTGNTETLTFKLDQAYFLSSAVITADWNDVYRFSASTDGVTFTQLFTVTGLVDQPSSANVSFGQVTMPISFAPSALAYTYIRVQAIAGDGQNAIGEVSFGGIAAPVPEPSTLAFMAAGLGLVGFVARRRRG</sequence>
<dbReference type="InterPro" id="IPR008979">
    <property type="entry name" value="Galactose-bd-like_sf"/>
</dbReference>
<evidence type="ECO:0000313" key="3">
    <source>
        <dbReference type="EMBL" id="OWR03260.1"/>
    </source>
</evidence>
<protein>
    <recommendedName>
        <fullName evidence="2">Ice-binding protein C-terminal domain-containing protein</fullName>
    </recommendedName>
</protein>
<evidence type="ECO:0000259" key="2">
    <source>
        <dbReference type="Pfam" id="PF07589"/>
    </source>
</evidence>
<dbReference type="InterPro" id="IPR013424">
    <property type="entry name" value="Ice-binding_C"/>
</dbReference>
<feature type="chain" id="PRO_5013100954" description="Ice-binding protein C-terminal domain-containing protein" evidence="1">
    <location>
        <begin position="23"/>
        <end position="190"/>
    </location>
</feature>
<feature type="signal peptide" evidence="1">
    <location>
        <begin position="1"/>
        <end position="22"/>
    </location>
</feature>
<dbReference type="Gene3D" id="2.60.120.260">
    <property type="entry name" value="Galactose-binding domain-like"/>
    <property type="match status" value="1"/>
</dbReference>
<keyword evidence="4" id="KW-1185">Reference proteome</keyword>
<name>A0A254N6A1_9BURK</name>
<evidence type="ECO:0000256" key="1">
    <source>
        <dbReference type="SAM" id="SignalP"/>
    </source>
</evidence>
<organism evidence="3 4">
    <name type="scientific">Roseateles puraquae</name>
    <dbReference type="NCBI Taxonomy" id="431059"/>
    <lineage>
        <taxon>Bacteria</taxon>
        <taxon>Pseudomonadati</taxon>
        <taxon>Pseudomonadota</taxon>
        <taxon>Betaproteobacteria</taxon>
        <taxon>Burkholderiales</taxon>
        <taxon>Sphaerotilaceae</taxon>
        <taxon>Roseateles</taxon>
    </lineage>
</organism>
<reference evidence="3 4" key="1">
    <citation type="journal article" date="2007" name="Int. J. Syst. Evol. Microbiol.">
        <title>Description of Pelomonas aquatica sp. nov. and Pelomonas puraquae sp. nov., isolated from industrial and haemodialysis water.</title>
        <authorList>
            <person name="Gomila M."/>
            <person name="Bowien B."/>
            <person name="Falsen E."/>
            <person name="Moore E.R."/>
            <person name="Lalucat J."/>
        </authorList>
    </citation>
    <scope>NUCLEOTIDE SEQUENCE [LARGE SCALE GENOMIC DNA]</scope>
    <source>
        <strain evidence="3 4">CCUG 52769</strain>
    </source>
</reference>
<gene>
    <name evidence="3" type="ORF">CDO81_17020</name>
</gene>
<dbReference type="EMBL" id="NISI01000006">
    <property type="protein sequence ID" value="OWR03260.1"/>
    <property type="molecule type" value="Genomic_DNA"/>
</dbReference>
<comment type="caution">
    <text evidence="3">The sequence shown here is derived from an EMBL/GenBank/DDBJ whole genome shotgun (WGS) entry which is preliminary data.</text>
</comment>
<feature type="domain" description="Ice-binding protein C-terminal" evidence="2">
    <location>
        <begin position="164"/>
        <end position="188"/>
    </location>
</feature>
<dbReference type="SUPFAM" id="SSF49785">
    <property type="entry name" value="Galactose-binding domain-like"/>
    <property type="match status" value="1"/>
</dbReference>
<dbReference type="AlphaFoldDB" id="A0A254N6A1"/>